<organism evidence="2 3">
    <name type="scientific">Vicia faba</name>
    <name type="common">Broad bean</name>
    <name type="synonym">Faba vulgaris</name>
    <dbReference type="NCBI Taxonomy" id="3906"/>
    <lineage>
        <taxon>Eukaryota</taxon>
        <taxon>Viridiplantae</taxon>
        <taxon>Streptophyta</taxon>
        <taxon>Embryophyta</taxon>
        <taxon>Tracheophyta</taxon>
        <taxon>Spermatophyta</taxon>
        <taxon>Magnoliopsida</taxon>
        <taxon>eudicotyledons</taxon>
        <taxon>Gunneridae</taxon>
        <taxon>Pentapetalae</taxon>
        <taxon>rosids</taxon>
        <taxon>fabids</taxon>
        <taxon>Fabales</taxon>
        <taxon>Fabaceae</taxon>
        <taxon>Papilionoideae</taxon>
        <taxon>50 kb inversion clade</taxon>
        <taxon>NPAAA clade</taxon>
        <taxon>Hologalegina</taxon>
        <taxon>IRL clade</taxon>
        <taxon>Fabeae</taxon>
        <taxon>Vicia</taxon>
    </lineage>
</organism>
<dbReference type="PANTHER" id="PTHR46890:SF48">
    <property type="entry name" value="RNA-DIRECTED DNA POLYMERASE"/>
    <property type="match status" value="1"/>
</dbReference>
<dbReference type="PANTHER" id="PTHR46890">
    <property type="entry name" value="NON-LTR RETROLELEMENT REVERSE TRANSCRIPTASE-LIKE PROTEIN-RELATED"/>
    <property type="match status" value="1"/>
</dbReference>
<feature type="compositionally biased region" description="Polar residues" evidence="1">
    <location>
        <begin position="47"/>
        <end position="64"/>
    </location>
</feature>
<feature type="region of interest" description="Disordered" evidence="1">
    <location>
        <begin position="1"/>
        <end position="34"/>
    </location>
</feature>
<evidence type="ECO:0000313" key="3">
    <source>
        <dbReference type="Proteomes" id="UP001157006"/>
    </source>
</evidence>
<gene>
    <name evidence="2" type="ORF">VFH_I118760</name>
</gene>
<proteinExistence type="predicted"/>
<accession>A0AAV0Z8Z3</accession>
<sequence length="196" mass="22192">MRPNFDSSSSQHNPPYFPTMCPPQQPQNNFGEDLNVSDYDLLQSIWSPPQATASSQENPPTSDATQQNPPTTETEQPYGFGHEEKFINNTIVTLIPKHPNSTKVSEYIPISCCTTIYKIISKIMTSWLSKVLGSTIDVSQTAFVPGLNIHDHILLSFELLKDYTRRMVLPNAYCKWILRRTTIRLSGVVLKEFLES</sequence>
<dbReference type="AlphaFoldDB" id="A0AAV0Z8Z3"/>
<evidence type="ECO:0000256" key="1">
    <source>
        <dbReference type="SAM" id="MobiDB-lite"/>
    </source>
</evidence>
<reference evidence="2 3" key="1">
    <citation type="submission" date="2023-01" db="EMBL/GenBank/DDBJ databases">
        <authorList>
            <person name="Kreplak J."/>
        </authorList>
    </citation>
    <scope>NUCLEOTIDE SEQUENCE [LARGE SCALE GENOMIC DNA]</scope>
</reference>
<protein>
    <recommendedName>
        <fullName evidence="4">Reverse transcriptase domain-containing protein</fullName>
    </recommendedName>
</protein>
<name>A0AAV0Z8Z3_VICFA</name>
<feature type="compositionally biased region" description="Low complexity" evidence="1">
    <location>
        <begin position="65"/>
        <end position="77"/>
    </location>
</feature>
<feature type="region of interest" description="Disordered" evidence="1">
    <location>
        <begin position="47"/>
        <end position="79"/>
    </location>
</feature>
<feature type="compositionally biased region" description="Polar residues" evidence="1">
    <location>
        <begin position="1"/>
        <end position="13"/>
    </location>
</feature>
<evidence type="ECO:0008006" key="4">
    <source>
        <dbReference type="Google" id="ProtNLM"/>
    </source>
</evidence>
<evidence type="ECO:0000313" key="2">
    <source>
        <dbReference type="EMBL" id="CAI8593993.1"/>
    </source>
</evidence>
<dbReference type="InterPro" id="IPR052343">
    <property type="entry name" value="Retrotransposon-Effector_Assoc"/>
</dbReference>
<dbReference type="EMBL" id="OX451735">
    <property type="protein sequence ID" value="CAI8593993.1"/>
    <property type="molecule type" value="Genomic_DNA"/>
</dbReference>
<keyword evidence="3" id="KW-1185">Reference proteome</keyword>
<feature type="compositionally biased region" description="Pro residues" evidence="1">
    <location>
        <begin position="15"/>
        <end position="25"/>
    </location>
</feature>
<dbReference type="Proteomes" id="UP001157006">
    <property type="component" value="Chromosome 1S"/>
</dbReference>